<dbReference type="SUPFAM" id="SSF52540">
    <property type="entry name" value="P-loop containing nucleoside triphosphate hydrolases"/>
    <property type="match status" value="1"/>
</dbReference>
<dbReference type="STRING" id="857967.G0R3K3"/>
<dbReference type="OMA" id="NMENVVF"/>
<dbReference type="PROSITE" id="PS51421">
    <property type="entry name" value="RAS"/>
    <property type="match status" value="1"/>
</dbReference>
<dbReference type="PRINTS" id="PR00449">
    <property type="entry name" value="RASTRNSFRMNG"/>
</dbReference>
<evidence type="ECO:0000256" key="2">
    <source>
        <dbReference type="ARBA" id="ARBA00023134"/>
    </source>
</evidence>
<accession>G0R3K3</accession>
<dbReference type="OrthoDB" id="9989112at2759"/>
<dbReference type="FunFam" id="3.40.50.300:FF:001447">
    <property type="entry name" value="Ras-related protein Rab-1B"/>
    <property type="match status" value="1"/>
</dbReference>
<dbReference type="InParanoid" id="G0R3K3"/>
<dbReference type="AlphaFoldDB" id="G0R3K3"/>
<dbReference type="GO" id="GO:0005525">
    <property type="term" value="F:GTP binding"/>
    <property type="evidence" value="ECO:0007669"/>
    <property type="project" value="UniProtKB-KW"/>
</dbReference>
<evidence type="ECO:0000313" key="4">
    <source>
        <dbReference type="Proteomes" id="UP000008983"/>
    </source>
</evidence>
<dbReference type="InterPro" id="IPR027417">
    <property type="entry name" value="P-loop_NTPase"/>
</dbReference>
<evidence type="ECO:0000313" key="3">
    <source>
        <dbReference type="EMBL" id="EGR27992.1"/>
    </source>
</evidence>
<proteinExistence type="predicted"/>
<organism evidence="3 4">
    <name type="scientific">Ichthyophthirius multifiliis</name>
    <name type="common">White spot disease agent</name>
    <name type="synonym">Ich</name>
    <dbReference type="NCBI Taxonomy" id="5932"/>
    <lineage>
        <taxon>Eukaryota</taxon>
        <taxon>Sar</taxon>
        <taxon>Alveolata</taxon>
        <taxon>Ciliophora</taxon>
        <taxon>Intramacronucleata</taxon>
        <taxon>Oligohymenophorea</taxon>
        <taxon>Hymenostomatida</taxon>
        <taxon>Ophryoglenina</taxon>
        <taxon>Ichthyophthirius</taxon>
    </lineage>
</organism>
<dbReference type="EMBL" id="GL984303">
    <property type="protein sequence ID" value="EGR27992.1"/>
    <property type="molecule type" value="Genomic_DNA"/>
</dbReference>
<dbReference type="Proteomes" id="UP000008983">
    <property type="component" value="Unassembled WGS sequence"/>
</dbReference>
<keyword evidence="2" id="KW-0342">GTP-binding</keyword>
<dbReference type="InterPro" id="IPR005225">
    <property type="entry name" value="Small_GTP-bd"/>
</dbReference>
<name>G0R3K3_ICHMU</name>
<dbReference type="SMART" id="SM00173">
    <property type="entry name" value="RAS"/>
    <property type="match status" value="1"/>
</dbReference>
<dbReference type="PROSITE" id="PS51419">
    <property type="entry name" value="RAB"/>
    <property type="match status" value="1"/>
</dbReference>
<dbReference type="SMART" id="SM00175">
    <property type="entry name" value="RAB"/>
    <property type="match status" value="1"/>
</dbReference>
<evidence type="ECO:0000256" key="1">
    <source>
        <dbReference type="ARBA" id="ARBA00022741"/>
    </source>
</evidence>
<evidence type="ECO:0008006" key="5">
    <source>
        <dbReference type="Google" id="ProtNLM"/>
    </source>
</evidence>
<dbReference type="InterPro" id="IPR001806">
    <property type="entry name" value="Small_GTPase"/>
</dbReference>
<keyword evidence="1" id="KW-0547">Nucleotide-binding</keyword>
<keyword evidence="4" id="KW-1185">Reference proteome</keyword>
<protein>
    <recommendedName>
        <fullName evidence="5">Ras family protein</fullName>
    </recommendedName>
</protein>
<dbReference type="InterPro" id="IPR050227">
    <property type="entry name" value="Rab"/>
</dbReference>
<dbReference type="Gene3D" id="3.40.50.300">
    <property type="entry name" value="P-loop containing nucleotide triphosphate hydrolases"/>
    <property type="match status" value="1"/>
</dbReference>
<sequence length="182" mass="21206">MSQEDQLLLKILSVGDSSVGKSCLIKRYCEERFVNKYITTIGVDYGVKKMNISGKKVAINFFDLSGDDDYQEIRNPFFKDSQGILLVFDLDNRESFLNLLKWERIMKENGVDFTRSIVFIVGNKTDLNSKQIEMGEITQFIRKRGWEYYQTSANTGDGVKDLFEKIFYKCVDMIEQQKQKLK</sequence>
<dbReference type="NCBIfam" id="TIGR00231">
    <property type="entry name" value="small_GTP"/>
    <property type="match status" value="1"/>
</dbReference>
<dbReference type="eggNOG" id="KOG0098">
    <property type="taxonomic scope" value="Eukaryota"/>
</dbReference>
<dbReference type="GeneID" id="14904040"/>
<dbReference type="SMART" id="SM00174">
    <property type="entry name" value="RHO"/>
    <property type="match status" value="1"/>
</dbReference>
<dbReference type="RefSeq" id="XP_004027337.1">
    <property type="nucleotide sequence ID" value="XM_004027288.1"/>
</dbReference>
<dbReference type="PANTHER" id="PTHR47977">
    <property type="entry name" value="RAS-RELATED PROTEIN RAB"/>
    <property type="match status" value="1"/>
</dbReference>
<dbReference type="GO" id="GO:0003924">
    <property type="term" value="F:GTPase activity"/>
    <property type="evidence" value="ECO:0007669"/>
    <property type="project" value="InterPro"/>
</dbReference>
<gene>
    <name evidence="3" type="ORF">IMG5_185750</name>
</gene>
<dbReference type="Pfam" id="PF00071">
    <property type="entry name" value="Ras"/>
    <property type="match status" value="1"/>
</dbReference>
<reference evidence="3 4" key="1">
    <citation type="submission" date="2011-07" db="EMBL/GenBank/DDBJ databases">
        <authorList>
            <person name="Coyne R."/>
            <person name="Brami D."/>
            <person name="Johnson J."/>
            <person name="Hostetler J."/>
            <person name="Hannick L."/>
            <person name="Clark T."/>
            <person name="Cassidy-Hanley D."/>
            <person name="Inman J."/>
        </authorList>
    </citation>
    <scope>NUCLEOTIDE SEQUENCE [LARGE SCALE GENOMIC DNA]</scope>
    <source>
        <strain evidence="3 4">G5</strain>
    </source>
</reference>